<proteinExistence type="predicted"/>
<protein>
    <submittedName>
        <fullName evidence="1">Uncharacterized protein</fullName>
    </submittedName>
</protein>
<name>A0A166F3Z3_9AGAM</name>
<reference evidence="1 2" key="1">
    <citation type="journal article" date="2016" name="Mol. Biol. Evol.">
        <title>Comparative Genomics of Early-Diverging Mushroom-Forming Fungi Provides Insights into the Origins of Lignocellulose Decay Capabilities.</title>
        <authorList>
            <person name="Nagy L.G."/>
            <person name="Riley R."/>
            <person name="Tritt A."/>
            <person name="Adam C."/>
            <person name="Daum C."/>
            <person name="Floudas D."/>
            <person name="Sun H."/>
            <person name="Yadav J.S."/>
            <person name="Pangilinan J."/>
            <person name="Larsson K.H."/>
            <person name="Matsuura K."/>
            <person name="Barry K."/>
            <person name="Labutti K."/>
            <person name="Kuo R."/>
            <person name="Ohm R.A."/>
            <person name="Bhattacharya S.S."/>
            <person name="Shirouzu T."/>
            <person name="Yoshinaga Y."/>
            <person name="Martin F.M."/>
            <person name="Grigoriev I.V."/>
            <person name="Hibbett D.S."/>
        </authorList>
    </citation>
    <scope>NUCLEOTIDE SEQUENCE [LARGE SCALE GENOMIC DNA]</scope>
    <source>
        <strain evidence="1 2">CBS 109695</strain>
    </source>
</reference>
<dbReference type="EMBL" id="KV417593">
    <property type="protein sequence ID" value="KZP16410.1"/>
    <property type="molecule type" value="Genomic_DNA"/>
</dbReference>
<organism evidence="1 2">
    <name type="scientific">Athelia psychrophila</name>
    <dbReference type="NCBI Taxonomy" id="1759441"/>
    <lineage>
        <taxon>Eukaryota</taxon>
        <taxon>Fungi</taxon>
        <taxon>Dikarya</taxon>
        <taxon>Basidiomycota</taxon>
        <taxon>Agaricomycotina</taxon>
        <taxon>Agaricomycetes</taxon>
        <taxon>Agaricomycetidae</taxon>
        <taxon>Atheliales</taxon>
        <taxon>Atheliaceae</taxon>
        <taxon>Athelia</taxon>
    </lineage>
</organism>
<keyword evidence="2" id="KW-1185">Reference proteome</keyword>
<dbReference type="Proteomes" id="UP000076532">
    <property type="component" value="Unassembled WGS sequence"/>
</dbReference>
<accession>A0A166F3Z3</accession>
<dbReference type="AlphaFoldDB" id="A0A166F3Z3"/>
<evidence type="ECO:0000313" key="2">
    <source>
        <dbReference type="Proteomes" id="UP000076532"/>
    </source>
</evidence>
<evidence type="ECO:0000313" key="1">
    <source>
        <dbReference type="EMBL" id="KZP16410.1"/>
    </source>
</evidence>
<sequence length="68" mass="7870">MDVTCAQWTAGEKTQSRCSRRLTGAMRGFRMTWRALSLRRHSAESGGLVYGQTTVQNKTFRCRTYYLM</sequence>
<gene>
    <name evidence="1" type="ORF">FIBSPDRAFT_59527</name>
</gene>